<dbReference type="Pfam" id="PF01126">
    <property type="entry name" value="Heme_oxygenase"/>
    <property type="match status" value="1"/>
</dbReference>
<keyword evidence="2" id="KW-1185">Reference proteome</keyword>
<name>A0A266Q7K6_9GAMM</name>
<dbReference type="GO" id="GO:0004392">
    <property type="term" value="F:heme oxygenase (decyclizing) activity"/>
    <property type="evidence" value="ECO:0007669"/>
    <property type="project" value="InterPro"/>
</dbReference>
<organism evidence="1 2">
    <name type="scientific">Cellvibrio mixtus</name>
    <dbReference type="NCBI Taxonomy" id="39650"/>
    <lineage>
        <taxon>Bacteria</taxon>
        <taxon>Pseudomonadati</taxon>
        <taxon>Pseudomonadota</taxon>
        <taxon>Gammaproteobacteria</taxon>
        <taxon>Cellvibrionales</taxon>
        <taxon>Cellvibrionaceae</taxon>
        <taxon>Cellvibrio</taxon>
    </lineage>
</organism>
<dbReference type="Gene3D" id="1.20.910.10">
    <property type="entry name" value="Heme oxygenase-like"/>
    <property type="match status" value="1"/>
</dbReference>
<gene>
    <name evidence="1" type="ORF">CBP51_00705</name>
</gene>
<dbReference type="Proteomes" id="UP000216101">
    <property type="component" value="Unassembled WGS sequence"/>
</dbReference>
<evidence type="ECO:0000313" key="2">
    <source>
        <dbReference type="Proteomes" id="UP000216101"/>
    </source>
</evidence>
<accession>A0A266Q7K6</accession>
<dbReference type="EMBL" id="NHNI01000001">
    <property type="protein sequence ID" value="OZY85606.1"/>
    <property type="molecule type" value="Genomic_DNA"/>
</dbReference>
<protein>
    <submittedName>
        <fullName evidence="1">Biliverdin-producing heme oxygenase</fullName>
    </submittedName>
</protein>
<evidence type="ECO:0000313" key="1">
    <source>
        <dbReference type="EMBL" id="OZY85606.1"/>
    </source>
</evidence>
<reference evidence="2" key="1">
    <citation type="submission" date="2017-05" db="EMBL/GenBank/DDBJ databases">
        <authorList>
            <person name="Barney B.M."/>
        </authorList>
    </citation>
    <scope>NUCLEOTIDE SEQUENCE [LARGE SCALE GENOMIC DNA]</scope>
    <source>
        <strain evidence="2">PSBB022</strain>
    </source>
</reference>
<sequence length="205" mass="22605">MSLPLSNEPAPLSSYLKSVSTDSHESLDKRIMSLSPFSSRERYALFVRTQARLHQAASPWFQNKALQSWLPGLGERDRLAAVLHDCSDLGITASEQVEDALAAAQIDINDTYTALGWIYTVEGSNLGAAFLLKIARTQLGLSETFGARHLAGHDDGRGLHWRRFREDLDAISLTDAQRNLAQEGALAAFHFVRENVELLMSGKAP</sequence>
<proteinExistence type="predicted"/>
<dbReference type="GO" id="GO:0006788">
    <property type="term" value="P:heme oxidation"/>
    <property type="evidence" value="ECO:0007669"/>
    <property type="project" value="InterPro"/>
</dbReference>
<dbReference type="AlphaFoldDB" id="A0A266Q7K6"/>
<dbReference type="InterPro" id="IPR016084">
    <property type="entry name" value="Haem_Oase-like_multi-hlx"/>
</dbReference>
<dbReference type="RefSeq" id="WP_094983477.1">
    <property type="nucleotide sequence ID" value="NZ_NHNI01000001.1"/>
</dbReference>
<dbReference type="InterPro" id="IPR016053">
    <property type="entry name" value="Haem_Oase-like"/>
</dbReference>
<dbReference type="CDD" id="cd19166">
    <property type="entry name" value="HemeO-bac"/>
    <property type="match status" value="1"/>
</dbReference>
<dbReference type="SUPFAM" id="SSF48613">
    <property type="entry name" value="Heme oxygenase-like"/>
    <property type="match status" value="1"/>
</dbReference>
<comment type="caution">
    <text evidence="1">The sequence shown here is derived from an EMBL/GenBank/DDBJ whole genome shotgun (WGS) entry which is preliminary data.</text>
</comment>